<evidence type="ECO:0000313" key="3">
    <source>
        <dbReference type="Proteomes" id="UP000310108"/>
    </source>
</evidence>
<name>A0A4U6X8K5_9PEZI</name>
<reference evidence="2 3" key="1">
    <citation type="journal article" date="2019" name="PLoS ONE">
        <title>Comparative genome analysis indicates high evolutionary potential of pathogenicity genes in Colletotrichum tanaceti.</title>
        <authorList>
            <person name="Lelwala R.V."/>
            <person name="Korhonen P.K."/>
            <person name="Young N.D."/>
            <person name="Scott J.B."/>
            <person name="Ades P.A."/>
            <person name="Gasser R.B."/>
            <person name="Taylor P.W.J."/>
        </authorList>
    </citation>
    <scope>NUCLEOTIDE SEQUENCE [LARGE SCALE GENOMIC DNA]</scope>
    <source>
        <strain evidence="2">BRIP57314</strain>
    </source>
</reference>
<evidence type="ECO:0000313" key="2">
    <source>
        <dbReference type="EMBL" id="TKW51705.1"/>
    </source>
</evidence>
<keyword evidence="3" id="KW-1185">Reference proteome</keyword>
<organism evidence="2 3">
    <name type="scientific">Colletotrichum tanaceti</name>
    <dbReference type="NCBI Taxonomy" id="1306861"/>
    <lineage>
        <taxon>Eukaryota</taxon>
        <taxon>Fungi</taxon>
        <taxon>Dikarya</taxon>
        <taxon>Ascomycota</taxon>
        <taxon>Pezizomycotina</taxon>
        <taxon>Sordariomycetes</taxon>
        <taxon>Hypocreomycetidae</taxon>
        <taxon>Glomerellales</taxon>
        <taxon>Glomerellaceae</taxon>
        <taxon>Colletotrichum</taxon>
        <taxon>Colletotrichum destructivum species complex</taxon>
    </lineage>
</organism>
<dbReference type="AlphaFoldDB" id="A0A4U6X8K5"/>
<dbReference type="InterPro" id="IPR011044">
    <property type="entry name" value="Quino_amine_DH_bsu"/>
</dbReference>
<accession>A0A4U6X8K5</accession>
<feature type="signal peptide" evidence="1">
    <location>
        <begin position="1"/>
        <end position="20"/>
    </location>
</feature>
<dbReference type="Proteomes" id="UP000310108">
    <property type="component" value="Unassembled WGS sequence"/>
</dbReference>
<comment type="caution">
    <text evidence="2">The sequence shown here is derived from an EMBL/GenBank/DDBJ whole genome shotgun (WGS) entry which is preliminary data.</text>
</comment>
<proteinExistence type="predicted"/>
<feature type="chain" id="PRO_5020699423" evidence="1">
    <location>
        <begin position="21"/>
        <end position="236"/>
    </location>
</feature>
<protein>
    <submittedName>
        <fullName evidence="2">Uncharacterized protein</fullName>
    </submittedName>
</protein>
<gene>
    <name evidence="2" type="ORF">CTA1_12035</name>
</gene>
<evidence type="ECO:0000256" key="1">
    <source>
        <dbReference type="SAM" id="SignalP"/>
    </source>
</evidence>
<keyword evidence="1" id="KW-0732">Signal</keyword>
<dbReference type="EMBL" id="PJEX01000288">
    <property type="protein sequence ID" value="TKW51705.1"/>
    <property type="molecule type" value="Genomic_DNA"/>
</dbReference>
<sequence>MINTLAIALSSLLALPASLACPAKSHTNTPCRPVSGDKMISSFQLVLYNSTVAVWDPYMNSVVDTIAVPGLSFNPALHSSGGISGDNFLIKYDVASRRVLRQRNLTAVTGGVYGGFQDTAYSTTFVLGTFLSSVIRVSADSETAATWYLQTPPDHTVHGLSGLVSLPDDKSLLVVDNADGQLYRFDISAAERTPVGGSVYAVSEWFVDDKVAGTLAGNRTKRPLVNIPAQINALLI</sequence>
<dbReference type="SUPFAM" id="SSF50969">
    <property type="entry name" value="YVTN repeat-like/Quinoprotein amine dehydrogenase"/>
    <property type="match status" value="1"/>
</dbReference>
<dbReference type="STRING" id="1306861.A0A4U6X8K5"/>